<dbReference type="EMBL" id="LHZU01000104">
    <property type="protein sequence ID" value="KXV60869.1"/>
    <property type="molecule type" value="Genomic_DNA"/>
</dbReference>
<dbReference type="AlphaFoldDB" id="A0A149U6H7"/>
<evidence type="ECO:0000313" key="2">
    <source>
        <dbReference type="Proteomes" id="UP000075360"/>
    </source>
</evidence>
<sequence length="69" mass="7707">MKDIRPLHAALFFCAQFKRAFILNGAFRAPCAPLSGRLSGQVSWSFAVFPVHFFFFPSALFRKPVNASA</sequence>
<protein>
    <submittedName>
        <fullName evidence="1">Uncharacterized protein</fullName>
    </submittedName>
</protein>
<accession>A0A149U6H7</accession>
<comment type="caution">
    <text evidence="1">The sequence shown here is derived from an EMBL/GenBank/DDBJ whole genome shotgun (WGS) entry which is preliminary data.</text>
</comment>
<name>A0A149U6H7_9PROT</name>
<gene>
    <name evidence="1" type="ORF">AD948_03655</name>
</gene>
<evidence type="ECO:0000313" key="1">
    <source>
        <dbReference type="EMBL" id="KXV60869.1"/>
    </source>
</evidence>
<organism evidence="1 2">
    <name type="scientific">Acetobacter senegalensis</name>
    <dbReference type="NCBI Taxonomy" id="446692"/>
    <lineage>
        <taxon>Bacteria</taxon>
        <taxon>Pseudomonadati</taxon>
        <taxon>Pseudomonadota</taxon>
        <taxon>Alphaproteobacteria</taxon>
        <taxon>Acetobacterales</taxon>
        <taxon>Acetobacteraceae</taxon>
        <taxon>Acetobacter</taxon>
    </lineage>
</organism>
<dbReference type="PATRIC" id="fig|446692.4.peg.2447"/>
<reference evidence="1 2" key="1">
    <citation type="submission" date="2015-06" db="EMBL/GenBank/DDBJ databases">
        <title>Improved classification and identification of acetic acid bacteria using matrix-assisted laser desorption/ionization time-of-flight mass spectrometry; Gluconobacter nephelii and Gluconobacter uchimurae are later heterotypic synonyms of Gluconobacter japonicus and Gluconobacter oxydans, respectively.</title>
        <authorList>
            <person name="Li L."/>
            <person name="Cleenwerck I."/>
            <person name="De Vuyst L."/>
            <person name="Vandamme P."/>
        </authorList>
    </citation>
    <scope>NUCLEOTIDE SEQUENCE [LARGE SCALE GENOMIC DNA]</scope>
    <source>
        <strain evidence="1 2">LMG 23690</strain>
    </source>
</reference>
<dbReference type="Proteomes" id="UP000075360">
    <property type="component" value="Unassembled WGS sequence"/>
</dbReference>
<proteinExistence type="predicted"/>